<evidence type="ECO:0000259" key="5">
    <source>
        <dbReference type="Pfam" id="PF08281"/>
    </source>
</evidence>
<dbReference type="Gene3D" id="1.10.1740.10">
    <property type="match status" value="1"/>
</dbReference>
<dbReference type="GO" id="GO:0016987">
    <property type="term" value="F:sigma factor activity"/>
    <property type="evidence" value="ECO:0007669"/>
    <property type="project" value="UniProtKB-KW"/>
</dbReference>
<dbReference type="InterPro" id="IPR039425">
    <property type="entry name" value="RNA_pol_sigma-70-like"/>
</dbReference>
<dbReference type="Proteomes" id="UP000011841">
    <property type="component" value="Chromosome"/>
</dbReference>
<evidence type="ECO:0000313" key="6">
    <source>
        <dbReference type="EMBL" id="BAM92504.1"/>
    </source>
</evidence>
<evidence type="ECO:0000256" key="2">
    <source>
        <dbReference type="ARBA" id="ARBA00023015"/>
    </source>
</evidence>
<sequence length="186" mass="21282">MVSYSNSKSLRDVLAADYESLARRLTRCLGSPDVAREALHEAFVRADRVSEAVPVRSPVDYLFRMALNLAKDHRKSERRLLNASEIEAIMGLPDERPGPAAEVESRFELEQFERALAELPPRKRDVFISAHLELVPHREIATRFGINVRTVEFDLQHAMEHLSRRLGRKVVRRFGPRALSRSGDRN</sequence>
<dbReference type="InterPro" id="IPR036388">
    <property type="entry name" value="WH-like_DNA-bd_sf"/>
</dbReference>
<accession>M4ZFF9</accession>
<organism evidence="6 7">
    <name type="scientific">Bradyrhizobium oligotrophicum S58</name>
    <dbReference type="NCBI Taxonomy" id="1245469"/>
    <lineage>
        <taxon>Bacteria</taxon>
        <taxon>Pseudomonadati</taxon>
        <taxon>Pseudomonadota</taxon>
        <taxon>Alphaproteobacteria</taxon>
        <taxon>Hyphomicrobiales</taxon>
        <taxon>Nitrobacteraceae</taxon>
        <taxon>Bradyrhizobium</taxon>
    </lineage>
</organism>
<feature type="domain" description="RNA polymerase sigma factor 70 region 4 type 2" evidence="5">
    <location>
        <begin position="110"/>
        <end position="162"/>
    </location>
</feature>
<dbReference type="eggNOG" id="COG1595">
    <property type="taxonomic scope" value="Bacteria"/>
</dbReference>
<dbReference type="PANTHER" id="PTHR43133:SF63">
    <property type="entry name" value="RNA POLYMERASE SIGMA FACTOR FECI-RELATED"/>
    <property type="match status" value="1"/>
</dbReference>
<keyword evidence="4" id="KW-0804">Transcription</keyword>
<dbReference type="SUPFAM" id="SSF88659">
    <property type="entry name" value="Sigma3 and sigma4 domains of RNA polymerase sigma factors"/>
    <property type="match status" value="1"/>
</dbReference>
<dbReference type="AlphaFoldDB" id="M4ZFF9"/>
<comment type="similarity">
    <text evidence="1">Belongs to the sigma-70 factor family. ECF subfamily.</text>
</comment>
<dbReference type="Pfam" id="PF08281">
    <property type="entry name" value="Sigma70_r4_2"/>
    <property type="match status" value="1"/>
</dbReference>
<dbReference type="Gene3D" id="1.10.10.10">
    <property type="entry name" value="Winged helix-like DNA-binding domain superfamily/Winged helix DNA-binding domain"/>
    <property type="match status" value="1"/>
</dbReference>
<gene>
    <name evidence="6" type="ORF">S58_65310</name>
</gene>
<evidence type="ECO:0000256" key="1">
    <source>
        <dbReference type="ARBA" id="ARBA00010641"/>
    </source>
</evidence>
<proteinExistence type="inferred from homology"/>
<keyword evidence="2" id="KW-0805">Transcription regulation</keyword>
<name>M4ZFF9_9BRAD</name>
<protein>
    <submittedName>
        <fullName evidence="6">RNA polymerase ECF-type sigma factor FecI</fullName>
    </submittedName>
</protein>
<dbReference type="EMBL" id="AP012603">
    <property type="protein sequence ID" value="BAM92504.1"/>
    <property type="molecule type" value="Genomic_DNA"/>
</dbReference>
<dbReference type="HOGENOM" id="CLU_047691_12_3_5"/>
<dbReference type="NCBIfam" id="TIGR02937">
    <property type="entry name" value="sigma70-ECF"/>
    <property type="match status" value="1"/>
</dbReference>
<dbReference type="InterPro" id="IPR013324">
    <property type="entry name" value="RNA_pol_sigma_r3/r4-like"/>
</dbReference>
<evidence type="ECO:0000256" key="3">
    <source>
        <dbReference type="ARBA" id="ARBA00023082"/>
    </source>
</evidence>
<keyword evidence="7" id="KW-1185">Reference proteome</keyword>
<dbReference type="InterPro" id="IPR013249">
    <property type="entry name" value="RNA_pol_sigma70_r4_t2"/>
</dbReference>
<dbReference type="GO" id="GO:0003677">
    <property type="term" value="F:DNA binding"/>
    <property type="evidence" value="ECO:0007669"/>
    <property type="project" value="InterPro"/>
</dbReference>
<keyword evidence="3" id="KW-0731">Sigma factor</keyword>
<dbReference type="PANTHER" id="PTHR43133">
    <property type="entry name" value="RNA POLYMERASE ECF-TYPE SIGMA FACTO"/>
    <property type="match status" value="1"/>
</dbReference>
<dbReference type="KEGG" id="aol:S58_65310"/>
<dbReference type="InterPro" id="IPR014284">
    <property type="entry name" value="RNA_pol_sigma-70_dom"/>
</dbReference>
<dbReference type="InterPro" id="IPR013325">
    <property type="entry name" value="RNA_pol_sigma_r2"/>
</dbReference>
<reference evidence="6 7" key="1">
    <citation type="journal article" date="2013" name="Appl. Environ. Microbiol.">
        <title>Genome analysis suggests that the soil oligotrophic bacterium Agromonas oligotrophica (Bradyrhizobium oligotrophicum) is a nitrogen-fixing symbiont of Aeschynomene indica.</title>
        <authorList>
            <person name="Okubo T."/>
            <person name="Fukushima S."/>
            <person name="Itakura M."/>
            <person name="Oshima K."/>
            <person name="Longtonglang A."/>
            <person name="Teaumroong N."/>
            <person name="Mitsui H."/>
            <person name="Hattori M."/>
            <person name="Hattori R."/>
            <person name="Hattori T."/>
            <person name="Minamisawa K."/>
        </authorList>
    </citation>
    <scope>NUCLEOTIDE SEQUENCE [LARGE SCALE GENOMIC DNA]</scope>
    <source>
        <strain evidence="6 7">S58</strain>
    </source>
</reference>
<dbReference type="PATRIC" id="fig|1245469.3.peg.6676"/>
<dbReference type="SUPFAM" id="SSF88946">
    <property type="entry name" value="Sigma2 domain of RNA polymerase sigma factors"/>
    <property type="match status" value="1"/>
</dbReference>
<dbReference type="STRING" id="1245469.S58_65310"/>
<dbReference type="GO" id="GO:0006352">
    <property type="term" value="P:DNA-templated transcription initiation"/>
    <property type="evidence" value="ECO:0007669"/>
    <property type="project" value="InterPro"/>
</dbReference>
<evidence type="ECO:0000256" key="4">
    <source>
        <dbReference type="ARBA" id="ARBA00023163"/>
    </source>
</evidence>
<evidence type="ECO:0000313" key="7">
    <source>
        <dbReference type="Proteomes" id="UP000011841"/>
    </source>
</evidence>